<reference evidence="1 2" key="1">
    <citation type="journal article" date="2009" name="Nat. Genet.">
        <title>The genome of the cucumber, Cucumis sativus L.</title>
        <authorList>
            <person name="Huang S."/>
            <person name="Li R."/>
            <person name="Zhang Z."/>
            <person name="Li L."/>
            <person name="Gu X."/>
            <person name="Fan W."/>
            <person name="Lucas W.J."/>
            <person name="Wang X."/>
            <person name="Xie B."/>
            <person name="Ni P."/>
            <person name="Ren Y."/>
            <person name="Zhu H."/>
            <person name="Li J."/>
            <person name="Lin K."/>
            <person name="Jin W."/>
            <person name="Fei Z."/>
            <person name="Li G."/>
            <person name="Staub J."/>
            <person name="Kilian A."/>
            <person name="van der Vossen E.A."/>
            <person name="Wu Y."/>
            <person name="Guo J."/>
            <person name="He J."/>
            <person name="Jia Z."/>
            <person name="Ren Y."/>
            <person name="Tian G."/>
            <person name="Lu Y."/>
            <person name="Ruan J."/>
            <person name="Qian W."/>
            <person name="Wang M."/>
            <person name="Huang Q."/>
            <person name="Li B."/>
            <person name="Xuan Z."/>
            <person name="Cao J."/>
            <person name="Asan"/>
            <person name="Wu Z."/>
            <person name="Zhang J."/>
            <person name="Cai Q."/>
            <person name="Bai Y."/>
            <person name="Zhao B."/>
            <person name="Han Y."/>
            <person name="Li Y."/>
            <person name="Li X."/>
            <person name="Wang S."/>
            <person name="Shi Q."/>
            <person name="Liu S."/>
            <person name="Cho W.K."/>
            <person name="Kim J.Y."/>
            <person name="Xu Y."/>
            <person name="Heller-Uszynska K."/>
            <person name="Miao H."/>
            <person name="Cheng Z."/>
            <person name="Zhang S."/>
            <person name="Wu J."/>
            <person name="Yang Y."/>
            <person name="Kang H."/>
            <person name="Li M."/>
            <person name="Liang H."/>
            <person name="Ren X."/>
            <person name="Shi Z."/>
            <person name="Wen M."/>
            <person name="Jian M."/>
            <person name="Yang H."/>
            <person name="Zhang G."/>
            <person name="Yang Z."/>
            <person name="Chen R."/>
            <person name="Liu S."/>
            <person name="Li J."/>
            <person name="Ma L."/>
            <person name="Liu H."/>
            <person name="Zhou Y."/>
            <person name="Zhao J."/>
            <person name="Fang X."/>
            <person name="Li G."/>
            <person name="Fang L."/>
            <person name="Li Y."/>
            <person name="Liu D."/>
            <person name="Zheng H."/>
            <person name="Zhang Y."/>
            <person name="Qin N."/>
            <person name="Li Z."/>
            <person name="Yang G."/>
            <person name="Yang S."/>
            <person name="Bolund L."/>
            <person name="Kristiansen K."/>
            <person name="Zheng H."/>
            <person name="Li S."/>
            <person name="Zhang X."/>
            <person name="Yang H."/>
            <person name="Wang J."/>
            <person name="Sun R."/>
            <person name="Zhang B."/>
            <person name="Jiang S."/>
            <person name="Wang J."/>
            <person name="Du Y."/>
            <person name="Li S."/>
        </authorList>
    </citation>
    <scope>NUCLEOTIDE SEQUENCE [LARGE SCALE GENOMIC DNA]</scope>
    <source>
        <strain evidence="2">cv. 9930</strain>
    </source>
</reference>
<name>A0A0A0KB32_CUCSA</name>
<dbReference type="Gramene" id="KGN46733">
    <property type="protein sequence ID" value="KGN46733"/>
    <property type="gene ID" value="Csa_6G127450"/>
</dbReference>
<sequence length="66" mass="7919">MEFIFCNFKSALNLAMNLSALPGRNWNRFDEEAPLHEQKPEYFPTLYRMHEEFEGLKRTKLEAIRV</sequence>
<protein>
    <submittedName>
        <fullName evidence="1">Uncharacterized protein</fullName>
    </submittedName>
</protein>
<reference evidence="1 2" key="2">
    <citation type="journal article" date="2009" name="PLoS ONE">
        <title>An integrated genetic and cytogenetic map of the cucumber genome.</title>
        <authorList>
            <person name="Ren Y."/>
            <person name="Zhang Z."/>
            <person name="Liu J."/>
            <person name="Staub J.E."/>
            <person name="Han Y."/>
            <person name="Cheng Z."/>
            <person name="Li X."/>
            <person name="Lu J."/>
            <person name="Miao H."/>
            <person name="Kang H."/>
            <person name="Xie B."/>
            <person name="Gu X."/>
            <person name="Wang X."/>
            <person name="Du Y."/>
            <person name="Jin W."/>
            <person name="Huang S."/>
        </authorList>
    </citation>
    <scope>NUCLEOTIDE SEQUENCE [LARGE SCALE GENOMIC DNA]</scope>
    <source>
        <strain evidence="2">cv. 9930</strain>
    </source>
</reference>
<organism evidence="1 2">
    <name type="scientific">Cucumis sativus</name>
    <name type="common">Cucumber</name>
    <dbReference type="NCBI Taxonomy" id="3659"/>
    <lineage>
        <taxon>Eukaryota</taxon>
        <taxon>Viridiplantae</taxon>
        <taxon>Streptophyta</taxon>
        <taxon>Embryophyta</taxon>
        <taxon>Tracheophyta</taxon>
        <taxon>Spermatophyta</taxon>
        <taxon>Magnoliopsida</taxon>
        <taxon>eudicotyledons</taxon>
        <taxon>Gunneridae</taxon>
        <taxon>Pentapetalae</taxon>
        <taxon>rosids</taxon>
        <taxon>fabids</taxon>
        <taxon>Cucurbitales</taxon>
        <taxon>Cucurbitaceae</taxon>
        <taxon>Benincaseae</taxon>
        <taxon>Cucumis</taxon>
    </lineage>
</organism>
<evidence type="ECO:0000313" key="1">
    <source>
        <dbReference type="EMBL" id="KGN46733.1"/>
    </source>
</evidence>
<dbReference type="Proteomes" id="UP000029981">
    <property type="component" value="Chromosome 6"/>
</dbReference>
<reference evidence="1 2" key="4">
    <citation type="journal article" date="2011" name="BMC Genomics">
        <title>RNA-Seq improves annotation of protein-coding genes in the cucumber genome.</title>
        <authorList>
            <person name="Li Z."/>
            <person name="Zhang Z."/>
            <person name="Yan P."/>
            <person name="Huang S."/>
            <person name="Fei Z."/>
            <person name="Lin K."/>
        </authorList>
    </citation>
    <scope>NUCLEOTIDE SEQUENCE [LARGE SCALE GENOMIC DNA]</scope>
    <source>
        <strain evidence="2">cv. 9930</strain>
    </source>
</reference>
<dbReference type="AlphaFoldDB" id="A0A0A0KB32"/>
<proteinExistence type="predicted"/>
<evidence type="ECO:0000313" key="2">
    <source>
        <dbReference type="Proteomes" id="UP000029981"/>
    </source>
</evidence>
<keyword evidence="2" id="KW-1185">Reference proteome</keyword>
<accession>A0A0A0KB32</accession>
<gene>
    <name evidence="1" type="ORF">Csa_6G127450</name>
</gene>
<dbReference type="EMBL" id="CM002927">
    <property type="protein sequence ID" value="KGN46733.1"/>
    <property type="molecule type" value="Genomic_DNA"/>
</dbReference>
<reference evidence="1 2" key="3">
    <citation type="journal article" date="2010" name="BMC Genomics">
        <title>Transcriptome sequencing and comparative analysis of cucumber flowers with different sex types.</title>
        <authorList>
            <person name="Guo S."/>
            <person name="Zheng Y."/>
            <person name="Joung J.G."/>
            <person name="Liu S."/>
            <person name="Zhang Z."/>
            <person name="Crasta O.R."/>
            <person name="Sobral B.W."/>
            <person name="Xu Y."/>
            <person name="Huang S."/>
            <person name="Fei Z."/>
        </authorList>
    </citation>
    <scope>NUCLEOTIDE SEQUENCE [LARGE SCALE GENOMIC DNA]</scope>
    <source>
        <strain evidence="2">cv. 9930</strain>
    </source>
</reference>